<dbReference type="GeneID" id="16078194"/>
<dbReference type="InParanoid" id="F2TYG6"/>
<organism evidence="3">
    <name type="scientific">Salpingoeca rosetta (strain ATCC 50818 / BSB-021)</name>
    <dbReference type="NCBI Taxonomy" id="946362"/>
    <lineage>
        <taxon>Eukaryota</taxon>
        <taxon>Choanoflagellata</taxon>
        <taxon>Craspedida</taxon>
        <taxon>Salpingoecidae</taxon>
        <taxon>Salpingoeca</taxon>
    </lineage>
</organism>
<evidence type="ECO:0000313" key="2">
    <source>
        <dbReference type="EMBL" id="EGD78640.1"/>
    </source>
</evidence>
<dbReference type="OrthoDB" id="10604823at2759"/>
<keyword evidence="3" id="KW-1185">Reference proteome</keyword>
<dbReference type="RefSeq" id="XP_004997598.1">
    <property type="nucleotide sequence ID" value="XM_004997541.1"/>
</dbReference>
<evidence type="ECO:0000313" key="3">
    <source>
        <dbReference type="Proteomes" id="UP000007799"/>
    </source>
</evidence>
<dbReference type="AlphaFoldDB" id="F2TYG6"/>
<dbReference type="KEGG" id="sre:PTSG_01618"/>
<feature type="signal peptide" evidence="1">
    <location>
        <begin position="1"/>
        <end position="27"/>
    </location>
</feature>
<sequence length="828" mass="92320">MVRGGVFVFVGAVALLLQLLLAPSCHAVDCSSRTKDYCEVETTCIWDQQQAACRAVDCRDYRDHSSCKADPKDVGPCAYQWELRVCYQKNGQVPCTEYYEDCPSDRCQYDKEQGYCYGAHDQLPCFLMFDEAACSKAGSRCTYTNNACMSKAEAEACSSQFDKSKCTGKCKWHQDDMLCFPKDLTVPCKLLRTNETCDTNRCTKYNTGTQAIMCLPKDAQPQCDMFSSADLCPDQRCQWNQGAQRCFDPKVGMDCEFYFDMQRCPQDRCRVVGGMCLDKEQPIDCSMFYYANDDCNKDNGCRPDCDAKECTSCPASGKCDDTKCPDATPEPLHQCSDHVTEGECRSDSVCKWDDSVKACVDGDVGTPCSDYVEPSQCQNARDCAWDQGECVECKNGDCKLVTTTTTPDAGDACDTYTQDTCPYPRCFFSQQGVSAGKCRDSQCRDLVDENFCKAHGGCTFDKNVYACYKTSEGPPCNLYSDKDMCNSLANCKWDADNLYCAGKDTGKACTSYSVNNCPARCVTHFDTNTCESKACSDITDQDACKDAGCTFDANMYLCYNDTGLACNKYTSFPTCPPNRCNYDYDDAHPKGVCKEKACGDLYDKEECLAVKGCKFVESINLCYKDTGKPCDKYTDRANCPLNRCSWSDDGTGNTVCQPKVCTEYLDKSLCTAANCIWNAHASSCYNDTHKSCDKYTERTCPPNRCVYDYDFGYCRTYDCPDYTDPDDCNSSGKGCVFNTTFGVCVTKGEPIPCSVFNFNQPGCPTSYCKYATDVNVCYPKDGQVPCSYIYDLSACDKRSHCTWDSAFNRCEGKPKNQQRIPNFLKSFN</sequence>
<accession>F2TYG6</accession>
<gene>
    <name evidence="2" type="ORF">PTSG_01618</name>
</gene>
<dbReference type="OMA" id="CINHACS"/>
<dbReference type="Proteomes" id="UP000007799">
    <property type="component" value="Unassembled WGS sequence"/>
</dbReference>
<evidence type="ECO:0000256" key="1">
    <source>
        <dbReference type="SAM" id="SignalP"/>
    </source>
</evidence>
<dbReference type="eggNOG" id="ENOG502SFK2">
    <property type="taxonomic scope" value="Eukaryota"/>
</dbReference>
<reference evidence="2" key="1">
    <citation type="submission" date="2009-08" db="EMBL/GenBank/DDBJ databases">
        <title>Annotation of Salpingoeca rosetta.</title>
        <authorList>
            <consortium name="The Broad Institute Genome Sequencing Platform"/>
            <person name="Russ C."/>
            <person name="Cuomo C."/>
            <person name="Burger G."/>
            <person name="Gray M.W."/>
            <person name="Holland P.W.H."/>
            <person name="King N."/>
            <person name="Lang F.B.F."/>
            <person name="Roger A.J."/>
            <person name="Ruiz-Trillo I."/>
            <person name="Young S.K."/>
            <person name="Zeng Q."/>
            <person name="Gargeya S."/>
            <person name="Alvarado L."/>
            <person name="Berlin A."/>
            <person name="Chapman S.B."/>
            <person name="Chen Z."/>
            <person name="Freedman E."/>
            <person name="Gellesch M."/>
            <person name="Goldberg J."/>
            <person name="Griggs A."/>
            <person name="Gujja S."/>
            <person name="Heilman E."/>
            <person name="Heiman D."/>
            <person name="Howarth C."/>
            <person name="Mehta T."/>
            <person name="Neiman D."/>
            <person name="Pearson M."/>
            <person name="Roberts A."/>
            <person name="Saif S."/>
            <person name="Shea T."/>
            <person name="Shenoy N."/>
            <person name="Sisk P."/>
            <person name="Stolte C."/>
            <person name="Sykes S."/>
            <person name="White J."/>
            <person name="Yandava C."/>
            <person name="Haas B."/>
            <person name="Nusbaum C."/>
            <person name="Birren B."/>
        </authorList>
    </citation>
    <scope>NUCLEOTIDE SEQUENCE [LARGE SCALE GENOMIC DNA]</scope>
    <source>
        <strain evidence="2">ATCC 50818</strain>
    </source>
</reference>
<keyword evidence="1" id="KW-0732">Signal</keyword>
<name>F2TYG6_SALR5</name>
<dbReference type="EMBL" id="GL832957">
    <property type="protein sequence ID" value="EGD78640.1"/>
    <property type="molecule type" value="Genomic_DNA"/>
</dbReference>
<protein>
    <submittedName>
        <fullName evidence="2">Uncharacterized protein</fullName>
    </submittedName>
</protein>
<proteinExistence type="predicted"/>
<feature type="chain" id="PRO_5003290091" evidence="1">
    <location>
        <begin position="28"/>
        <end position="828"/>
    </location>
</feature>